<evidence type="ECO:0000256" key="6">
    <source>
        <dbReference type="SAM" id="Phobius"/>
    </source>
</evidence>
<evidence type="ECO:0000256" key="5">
    <source>
        <dbReference type="ARBA" id="ARBA00023136"/>
    </source>
</evidence>
<accession>A0A109MZ68</accession>
<reference evidence="7 8" key="1">
    <citation type="submission" date="2015-11" db="EMBL/GenBank/DDBJ databases">
        <title>Genome Sequence of Bacillus simplex strain VanAntwerpen2.</title>
        <authorList>
            <person name="Couger M.B."/>
        </authorList>
    </citation>
    <scope>NUCLEOTIDE SEQUENCE [LARGE SCALE GENOMIC DNA]</scope>
    <source>
        <strain evidence="7 8">VanAntwerpen02</strain>
    </source>
</reference>
<sequence>MKFGARILKTGIAIVLALYLSELLNLPAPVLSGIAAIFAIQPTIYRSYQTVLEQVQGNIIGALVAVSFVLLFGNDIFIIGLAVMVVITINLKLKMDKTIVLSIVTVIAIMESQDGEFLNFAFIRLSSVLLGIVSSFIVNLVFLPPKYEAKLYTRITDVSEDILKWIRISTRHATEHTLLKKDISRLKAELLDLEHIYSMYKEEREYFKKNSLAKARKLVIYRQMIITTKKAFETLKRIHKFENEIYQMPEDFQRSIFHQLDSLIRKHEQLILLHIEKIKSIGEIEDWDQDCLSRKELLAHFFEQQNHVDEMHDNLGHLSARLVPLISSVIEYDEQLEHLEKLIVSFQSFHKEENEISVQYEED</sequence>
<keyword evidence="3 6" id="KW-0812">Transmembrane</keyword>
<keyword evidence="5 6" id="KW-0472">Membrane</keyword>
<name>A0A109MZ68_9BACI</name>
<feature type="transmembrane region" description="Helical" evidence="6">
    <location>
        <begin position="12"/>
        <end position="40"/>
    </location>
</feature>
<dbReference type="RefSeq" id="WP_061141914.1">
    <property type="nucleotide sequence ID" value="NZ_LNNH01000015.1"/>
</dbReference>
<evidence type="ECO:0000313" key="8">
    <source>
        <dbReference type="Proteomes" id="UP000064189"/>
    </source>
</evidence>
<keyword evidence="8" id="KW-1185">Reference proteome</keyword>
<dbReference type="Pfam" id="PF06081">
    <property type="entry name" value="ArAE_1"/>
    <property type="match status" value="1"/>
</dbReference>
<dbReference type="GO" id="GO:0005886">
    <property type="term" value="C:plasma membrane"/>
    <property type="evidence" value="ECO:0007669"/>
    <property type="project" value="UniProtKB-SubCell"/>
</dbReference>
<evidence type="ECO:0008006" key="9">
    <source>
        <dbReference type="Google" id="ProtNLM"/>
    </source>
</evidence>
<feature type="transmembrane region" description="Helical" evidence="6">
    <location>
        <begin position="121"/>
        <end position="143"/>
    </location>
</feature>
<feature type="transmembrane region" description="Helical" evidence="6">
    <location>
        <begin position="60"/>
        <end position="87"/>
    </location>
</feature>
<dbReference type="InterPro" id="IPR010343">
    <property type="entry name" value="ArAE_1"/>
</dbReference>
<dbReference type="PANTHER" id="PTHR30509:SF27">
    <property type="entry name" value="UPF0421 PROTEIN YGAE"/>
    <property type="match status" value="1"/>
</dbReference>
<dbReference type="AlphaFoldDB" id="A0A109MZ68"/>
<comment type="caution">
    <text evidence="7">The sequence shown here is derived from an EMBL/GenBank/DDBJ whole genome shotgun (WGS) entry which is preliminary data.</text>
</comment>
<protein>
    <recommendedName>
        <fullName evidence="9">Aromatic acid exporter family protein</fullName>
    </recommendedName>
</protein>
<evidence type="ECO:0000256" key="1">
    <source>
        <dbReference type="ARBA" id="ARBA00004651"/>
    </source>
</evidence>
<organism evidence="7 8">
    <name type="scientific">Peribacillus simplex</name>
    <dbReference type="NCBI Taxonomy" id="1478"/>
    <lineage>
        <taxon>Bacteria</taxon>
        <taxon>Bacillati</taxon>
        <taxon>Bacillota</taxon>
        <taxon>Bacilli</taxon>
        <taxon>Bacillales</taxon>
        <taxon>Bacillaceae</taxon>
        <taxon>Peribacillus</taxon>
    </lineage>
</organism>
<gene>
    <name evidence="7" type="ORF">AS888_18105</name>
</gene>
<keyword evidence="2" id="KW-1003">Cell membrane</keyword>
<evidence type="ECO:0000313" key="7">
    <source>
        <dbReference type="EMBL" id="KWW20555.1"/>
    </source>
</evidence>
<comment type="subcellular location">
    <subcellularLocation>
        <location evidence="1">Cell membrane</location>
        <topology evidence="1">Multi-pass membrane protein</topology>
    </subcellularLocation>
</comment>
<dbReference type="Proteomes" id="UP000064189">
    <property type="component" value="Unassembled WGS sequence"/>
</dbReference>
<evidence type="ECO:0000256" key="2">
    <source>
        <dbReference type="ARBA" id="ARBA00022475"/>
    </source>
</evidence>
<dbReference type="EMBL" id="LNNH01000015">
    <property type="protein sequence ID" value="KWW20555.1"/>
    <property type="molecule type" value="Genomic_DNA"/>
</dbReference>
<evidence type="ECO:0000256" key="3">
    <source>
        <dbReference type="ARBA" id="ARBA00022692"/>
    </source>
</evidence>
<keyword evidence="4 6" id="KW-1133">Transmembrane helix</keyword>
<proteinExistence type="predicted"/>
<evidence type="ECO:0000256" key="4">
    <source>
        <dbReference type="ARBA" id="ARBA00022989"/>
    </source>
</evidence>
<dbReference type="PANTHER" id="PTHR30509">
    <property type="entry name" value="P-HYDROXYBENZOIC ACID EFFLUX PUMP SUBUNIT-RELATED"/>
    <property type="match status" value="1"/>
</dbReference>